<evidence type="ECO:0000256" key="1">
    <source>
        <dbReference type="SAM" id="MobiDB-lite"/>
    </source>
</evidence>
<dbReference type="EMBL" id="CDMC01000001">
    <property type="protein sequence ID" value="CEL01366.1"/>
    <property type="molecule type" value="Genomic_DNA"/>
</dbReference>
<dbReference type="OMA" id="QHDAPKL"/>
<dbReference type="AlphaFoldDB" id="A0A0U5FQ94"/>
<proteinExistence type="predicted"/>
<evidence type="ECO:0000313" key="3">
    <source>
        <dbReference type="Proteomes" id="UP000054771"/>
    </source>
</evidence>
<feature type="compositionally biased region" description="Acidic residues" evidence="1">
    <location>
        <begin position="104"/>
        <end position="136"/>
    </location>
</feature>
<name>A0A0U5FQ94_ASPCI</name>
<feature type="region of interest" description="Disordered" evidence="1">
    <location>
        <begin position="104"/>
        <end position="152"/>
    </location>
</feature>
<dbReference type="OrthoDB" id="4475110at2759"/>
<reference evidence="3" key="1">
    <citation type="journal article" date="2016" name="Genome Announc.">
        <title>Draft genome sequences of fungus Aspergillus calidoustus.</title>
        <authorList>
            <person name="Horn F."/>
            <person name="Linde J."/>
            <person name="Mattern D.J."/>
            <person name="Walther G."/>
            <person name="Guthke R."/>
            <person name="Scherlach K."/>
            <person name="Martin K."/>
            <person name="Brakhage A.A."/>
            <person name="Petzke L."/>
            <person name="Valiante V."/>
        </authorList>
    </citation>
    <scope>NUCLEOTIDE SEQUENCE [LARGE SCALE GENOMIC DNA]</scope>
    <source>
        <strain evidence="3">SF006504</strain>
    </source>
</reference>
<dbReference type="Proteomes" id="UP000054771">
    <property type="component" value="Unassembled WGS sequence"/>
</dbReference>
<evidence type="ECO:0000313" key="2">
    <source>
        <dbReference type="EMBL" id="CEL01366.1"/>
    </source>
</evidence>
<accession>A0A0U5FQ94</accession>
<sequence length="482" mass="55169">MPPHLPVEIQTQIFKDVLNSLLGNGLDYEDDGKPKWDRSSNAYRARYLGRRKVFEMRLVSKIARDVIDPMVFREIKEPSDRAVEVLCEMMVQRPELAKKVEVFEFEESEESASEEEESEEEEDEDDDSDYDSDPDSEVQRERAPPPAKKPKPLVVAAEDLSRKFHADATGTYARALEENDLTWLATLNRKSRPWILLFQLANLSSLTLTVRTDTFANFALFLRLPRLERLEFSVLATGPNVGSQENYAPPEEMLEAIISSTDRLRHLEFEDGSGDVFSPVRHNVTKVKRVLERAGCAERLEYLSVIFSNNHERDWREEQEFSYMTGYFGSLRHFTKLSGLAMQIDALLGKPGENPHLMLRDVLPEQLDHFTGISMQDYSQPDEAETLWDEPHLIPQFRDLALAARESDESDSVGDGGGKRLRFPELTSVKMHRHRKDHFYTDREAQMKGSYAEDDPTGILADSRIYFGWVRGPYANTGPGAD</sequence>
<organism evidence="2 3">
    <name type="scientific">Aspergillus calidoustus</name>
    <dbReference type="NCBI Taxonomy" id="454130"/>
    <lineage>
        <taxon>Eukaryota</taxon>
        <taxon>Fungi</taxon>
        <taxon>Dikarya</taxon>
        <taxon>Ascomycota</taxon>
        <taxon>Pezizomycotina</taxon>
        <taxon>Eurotiomycetes</taxon>
        <taxon>Eurotiomycetidae</taxon>
        <taxon>Eurotiales</taxon>
        <taxon>Aspergillaceae</taxon>
        <taxon>Aspergillus</taxon>
        <taxon>Aspergillus subgen. Nidulantes</taxon>
    </lineage>
</organism>
<gene>
    <name evidence="2" type="ORF">ASPCAL00950</name>
</gene>
<keyword evidence="3" id="KW-1185">Reference proteome</keyword>
<protein>
    <submittedName>
        <fullName evidence="2">Uncharacterized protein</fullName>
    </submittedName>
</protein>